<reference evidence="2 3" key="1">
    <citation type="submission" date="2017-01" db="EMBL/GenBank/DDBJ databases">
        <authorList>
            <person name="Mah S.A."/>
            <person name="Swanson W.J."/>
            <person name="Moy G.W."/>
            <person name="Vacquier V.D."/>
        </authorList>
    </citation>
    <scope>NUCLEOTIDE SEQUENCE [LARGE SCALE GENOMIC DNA]</scope>
    <source>
        <strain evidence="2 3">ATCC 29606</strain>
    </source>
</reference>
<dbReference type="RefSeq" id="WP_039561004.1">
    <property type="nucleotide sequence ID" value="NZ_FTMC01000021.1"/>
</dbReference>
<dbReference type="EMBL" id="FTMC01000021">
    <property type="protein sequence ID" value="SIR37490.1"/>
    <property type="molecule type" value="Genomic_DNA"/>
</dbReference>
<dbReference type="Proteomes" id="UP000186079">
    <property type="component" value="Unassembled WGS sequence"/>
</dbReference>
<accession>A0A1N7AE98</accession>
<evidence type="ECO:0000313" key="2">
    <source>
        <dbReference type="EMBL" id="SIR37490.1"/>
    </source>
</evidence>
<dbReference type="NCBIfam" id="TIGR03749">
    <property type="entry name" value="conj_TIGR03749"/>
    <property type="match status" value="1"/>
</dbReference>
<sequence>MIRALLCLTLGVLSGAAQALEIRHWQRLPLDVPLAVGQERVVFLDQPVRVGLPAALTGKLRVQSANGALYLLASAPFASSRLHLQLPDTGELILLDLSATADSPALEPLRIVQASATTATEPAATAAPTPIPVALVRHAAQHLYAPLRTVEPLPGVRPVRPNLPPALKHLLPSDPVDARPLAAWRLADHWVTAVLLRNRSDQPVTLDPRRLNAHLHAASFQHEYLGARGTPEDTSVAYLVTRGGSLEQALPPQPRPEARE</sequence>
<feature type="signal peptide" evidence="1">
    <location>
        <begin position="1"/>
        <end position="19"/>
    </location>
</feature>
<evidence type="ECO:0000256" key="1">
    <source>
        <dbReference type="SAM" id="SignalP"/>
    </source>
</evidence>
<dbReference type="Pfam" id="PF11920">
    <property type="entry name" value="DUF3438"/>
    <property type="match status" value="1"/>
</dbReference>
<evidence type="ECO:0000313" key="3">
    <source>
        <dbReference type="Proteomes" id="UP000186079"/>
    </source>
</evidence>
<proteinExistence type="predicted"/>
<feature type="chain" id="PRO_5010239006" evidence="1">
    <location>
        <begin position="20"/>
        <end position="260"/>
    </location>
</feature>
<keyword evidence="1" id="KW-0732">Signal</keyword>
<organism evidence="2 3">
    <name type="scientific">Pseudomonas flexibilis</name>
    <dbReference type="NCBI Taxonomy" id="706570"/>
    <lineage>
        <taxon>Bacteria</taxon>
        <taxon>Pseudomonadati</taxon>
        <taxon>Pseudomonadota</taxon>
        <taxon>Gammaproteobacteria</taxon>
        <taxon>Pseudomonadales</taxon>
        <taxon>Pseudomonadaceae</taxon>
        <taxon>Pseudomonas</taxon>
    </lineage>
</organism>
<name>A0A1N7AE98_9PSED</name>
<dbReference type="InterPro" id="IPR021844">
    <property type="entry name" value="Integr_conj_element_PFL4704"/>
</dbReference>
<protein>
    <submittedName>
        <fullName evidence="2">Integrating conjugative element protein, PFL_4704 family</fullName>
    </submittedName>
</protein>
<dbReference type="AlphaFoldDB" id="A0A1N7AE98"/>
<gene>
    <name evidence="2" type="ORF">SAMN05421672_12125</name>
</gene>